<gene>
    <name evidence="1" type="ORF">A3843_14155</name>
</gene>
<dbReference type="AlphaFoldDB" id="A0A1U7JF98"/>
<proteinExistence type="predicted"/>
<evidence type="ECO:0008006" key="3">
    <source>
        <dbReference type="Google" id="ProtNLM"/>
    </source>
</evidence>
<dbReference type="RefSeq" id="WP_028481726.1">
    <property type="nucleotide sequence ID" value="NZ_LVVZ01000020.1"/>
</dbReference>
<sequence>MKPVSKGLLFPECSFDGIVHSVFRHAVNIQLSDWDKTGILISLLHHKFQNAPNALRVAEADGTDWRGLFTPASTVYGRGGTLRFCGGVPIKISSATVPIWTAPCPEVSIRPAKLRVHWKEIDQCLTSLAPAGASFWCTPFFPKSLNGLRTREMAEAAVFPLIGAGSGLTPSGDDYLIGLLLILQVTEPDCHKVLASTITRHLSRTTHVSASYLKLAAKGHFSEALTDLRQAIFSSCPTLVPLQRAINRVLAVGSTSGADTLAGVRAALASATPAFH</sequence>
<dbReference type="EMBL" id="LVVZ01000020">
    <property type="protein sequence ID" value="OKL43362.1"/>
    <property type="molecule type" value="Genomic_DNA"/>
</dbReference>
<organism evidence="1 2">
    <name type="scientific">Pseudovibrio exalbescens</name>
    <dbReference type="NCBI Taxonomy" id="197461"/>
    <lineage>
        <taxon>Bacteria</taxon>
        <taxon>Pseudomonadati</taxon>
        <taxon>Pseudomonadota</taxon>
        <taxon>Alphaproteobacteria</taxon>
        <taxon>Hyphomicrobiales</taxon>
        <taxon>Stappiaceae</taxon>
        <taxon>Pseudovibrio</taxon>
    </lineage>
</organism>
<name>A0A1U7JF98_9HYPH</name>
<comment type="caution">
    <text evidence="1">The sequence shown here is derived from an EMBL/GenBank/DDBJ whole genome shotgun (WGS) entry which is preliminary data.</text>
</comment>
<dbReference type="InterPro" id="IPR021530">
    <property type="entry name" value="AllH-like"/>
</dbReference>
<reference evidence="1 2" key="1">
    <citation type="submission" date="2016-03" db="EMBL/GenBank/DDBJ databases">
        <title>Genome sequence of Nesiotobacter sp. nov., a moderately halophilic alphaproteobacterium isolated from the Yellow Sea, China.</title>
        <authorList>
            <person name="Zhang G."/>
            <person name="Zhang R."/>
        </authorList>
    </citation>
    <scope>NUCLEOTIDE SEQUENCE [LARGE SCALE GENOMIC DNA]</scope>
    <source>
        <strain evidence="1 2">WB1-6</strain>
    </source>
</reference>
<keyword evidence="2" id="KW-1185">Reference proteome</keyword>
<dbReference type="STRING" id="197461.A3843_14155"/>
<protein>
    <recommendedName>
        <fullName evidence="3">DUF2877 domain-containing protein</fullName>
    </recommendedName>
</protein>
<evidence type="ECO:0000313" key="1">
    <source>
        <dbReference type="EMBL" id="OKL43362.1"/>
    </source>
</evidence>
<evidence type="ECO:0000313" key="2">
    <source>
        <dbReference type="Proteomes" id="UP000185783"/>
    </source>
</evidence>
<dbReference type="Proteomes" id="UP000185783">
    <property type="component" value="Unassembled WGS sequence"/>
</dbReference>
<dbReference type="Pfam" id="PF11392">
    <property type="entry name" value="AllH"/>
    <property type="match status" value="1"/>
</dbReference>
<accession>A0A1U7JF98</accession>